<dbReference type="PROSITE" id="PS51257">
    <property type="entry name" value="PROKAR_LIPOPROTEIN"/>
    <property type="match status" value="1"/>
</dbReference>
<evidence type="ECO:0000313" key="3">
    <source>
        <dbReference type="Proteomes" id="UP000256708"/>
    </source>
</evidence>
<keyword evidence="3" id="KW-1185">Reference proteome</keyword>
<dbReference type="AlphaFoldDB" id="A0A3D8LAR0"/>
<feature type="signal peptide" evidence="1">
    <location>
        <begin position="1"/>
        <end position="21"/>
    </location>
</feature>
<proteinExistence type="predicted"/>
<organism evidence="2 3">
    <name type="scientific">Pontibacter diazotrophicus</name>
    <dbReference type="NCBI Taxonomy" id="1400979"/>
    <lineage>
        <taxon>Bacteria</taxon>
        <taxon>Pseudomonadati</taxon>
        <taxon>Bacteroidota</taxon>
        <taxon>Cytophagia</taxon>
        <taxon>Cytophagales</taxon>
        <taxon>Hymenobacteraceae</taxon>
        <taxon>Pontibacter</taxon>
    </lineage>
</organism>
<evidence type="ECO:0000256" key="1">
    <source>
        <dbReference type="SAM" id="SignalP"/>
    </source>
</evidence>
<dbReference type="RefSeq" id="WP_115566200.1">
    <property type="nucleotide sequence ID" value="NZ_QRGR01000014.1"/>
</dbReference>
<dbReference type="Proteomes" id="UP000256708">
    <property type="component" value="Unassembled WGS sequence"/>
</dbReference>
<evidence type="ECO:0000313" key="2">
    <source>
        <dbReference type="EMBL" id="RDV14521.1"/>
    </source>
</evidence>
<name>A0A3D8LAR0_9BACT</name>
<gene>
    <name evidence="2" type="ORF">DXT99_14060</name>
</gene>
<comment type="caution">
    <text evidence="2">The sequence shown here is derived from an EMBL/GenBank/DDBJ whole genome shotgun (WGS) entry which is preliminary data.</text>
</comment>
<keyword evidence="1" id="KW-0732">Signal</keyword>
<protein>
    <recommendedName>
        <fullName evidence="4">Lipoprotein</fullName>
    </recommendedName>
</protein>
<accession>A0A3D8LAR0</accession>
<dbReference type="OrthoDB" id="849973at2"/>
<evidence type="ECO:0008006" key="4">
    <source>
        <dbReference type="Google" id="ProtNLM"/>
    </source>
</evidence>
<dbReference type="EMBL" id="QRGR01000014">
    <property type="protein sequence ID" value="RDV14521.1"/>
    <property type="molecule type" value="Genomic_DNA"/>
</dbReference>
<feature type="chain" id="PRO_5017729300" description="Lipoprotein" evidence="1">
    <location>
        <begin position="22"/>
        <end position="204"/>
    </location>
</feature>
<reference evidence="3" key="1">
    <citation type="submission" date="2018-08" db="EMBL/GenBank/DDBJ databases">
        <authorList>
            <person name="Liu Z.-W."/>
            <person name="Du Z.-J."/>
        </authorList>
    </citation>
    <scope>NUCLEOTIDE SEQUENCE [LARGE SCALE GENOMIC DNA]</scope>
    <source>
        <strain evidence="3">H4X</strain>
    </source>
</reference>
<sequence length="204" mass="22369">MYKLKQLLILCLIAGALVSCGKETDPEPVSTAEQDYLPTTKGSTWEYGGISPYTLTATGETKVINGKTFHVMETTEGTEKRKSYLLKEKGVYTGIGMHPELGDVEIAILKEETPIGKPWEQTNTINGVETKMTLSIVAKGVSKTVEGKTYQNVINVKMETSYIFMGIEIDSDVTTNYYFAKGVGIILSDFGAMGQVPLLTYDVK</sequence>